<sequence length="345" mass="38541">MKITRTVLKRAVDAGILDEKQALKLADFLASQPEAGVAFNLTNVLYYLGGMLAIGAMTLFMNLGWELFGGFGIFFLAMLYGVAGLLLAARFRRMGEVIPAGIAATFVVALTPLAIYGLQKGMGWWPDDSTYREYYSVIQWHWIFLELGTLAVGCVLAFFWRYPFMVMPISFTLWYFSMDVVSMLSGGTPSIELAANVSLWFGLGMLFIALYVDIRSRASGDYAFWLYLFGVLTFWTGLSLQDSSGEWSKFLYFCINLLLIGAGVVLVRRVFVVFGALGAMFYLQHLASMVFADSIWFPVILTLMGFGIITLGLWWQKHEAAITEKAQSFLPAAVRELLRSRGSLN</sequence>
<dbReference type="AlphaFoldDB" id="A0A0W0TP88"/>
<dbReference type="STRING" id="45065.Lgee_1730"/>
<name>A0A0W0TP88_9GAMM</name>
<accession>A0A0W0TP88</accession>
<evidence type="ECO:0000313" key="2">
    <source>
        <dbReference type="Proteomes" id="UP000054785"/>
    </source>
</evidence>
<keyword evidence="2" id="KW-1185">Reference proteome</keyword>
<dbReference type="RefSeq" id="WP_028386662.1">
    <property type="nucleotide sequence ID" value="NZ_CAAAHN010000017.1"/>
</dbReference>
<organism evidence="1 2">
    <name type="scientific">Legionella geestiana</name>
    <dbReference type="NCBI Taxonomy" id="45065"/>
    <lineage>
        <taxon>Bacteria</taxon>
        <taxon>Pseudomonadati</taxon>
        <taxon>Pseudomonadota</taxon>
        <taxon>Gammaproteobacteria</taxon>
        <taxon>Legionellales</taxon>
        <taxon>Legionellaceae</taxon>
        <taxon>Legionella</taxon>
    </lineage>
</organism>
<protein>
    <submittedName>
        <fullName evidence="1">Membrane protein</fullName>
    </submittedName>
</protein>
<proteinExistence type="predicted"/>
<comment type="caution">
    <text evidence="1">The sequence shown here is derived from an EMBL/GenBank/DDBJ whole genome shotgun (WGS) entry which is preliminary data.</text>
</comment>
<dbReference type="Proteomes" id="UP000054785">
    <property type="component" value="Unassembled WGS sequence"/>
</dbReference>
<dbReference type="EMBL" id="LNYC01000070">
    <property type="protein sequence ID" value="KTC97409.1"/>
    <property type="molecule type" value="Genomic_DNA"/>
</dbReference>
<dbReference type="OrthoDB" id="1675191at2"/>
<reference evidence="1 2" key="1">
    <citation type="submission" date="2015-11" db="EMBL/GenBank/DDBJ databases">
        <title>Genomic analysis of 38 Legionella species identifies large and diverse effector repertoires.</title>
        <authorList>
            <person name="Burstein D."/>
            <person name="Amaro F."/>
            <person name="Zusman T."/>
            <person name="Lifshitz Z."/>
            <person name="Cohen O."/>
            <person name="Gilbert J.A."/>
            <person name="Pupko T."/>
            <person name="Shuman H.A."/>
            <person name="Segal G."/>
        </authorList>
    </citation>
    <scope>NUCLEOTIDE SEQUENCE [LARGE SCALE GENOMIC DNA]</scope>
    <source>
        <strain evidence="1 2">ATCC 49504</strain>
    </source>
</reference>
<dbReference type="PATRIC" id="fig|45065.4.peg.1880"/>
<gene>
    <name evidence="1" type="ORF">Lgee_1730</name>
</gene>
<evidence type="ECO:0000313" key="1">
    <source>
        <dbReference type="EMBL" id="KTC97409.1"/>
    </source>
</evidence>